<evidence type="ECO:0000256" key="3">
    <source>
        <dbReference type="ARBA" id="ARBA00022970"/>
    </source>
</evidence>
<dbReference type="GO" id="GO:0015807">
    <property type="term" value="P:L-amino acid transport"/>
    <property type="evidence" value="ECO:0007669"/>
    <property type="project" value="TreeGrafter"/>
</dbReference>
<organism evidence="5">
    <name type="scientific">marine sediment metagenome</name>
    <dbReference type="NCBI Taxonomy" id="412755"/>
    <lineage>
        <taxon>unclassified sequences</taxon>
        <taxon>metagenomes</taxon>
        <taxon>ecological metagenomes</taxon>
    </lineage>
</organism>
<dbReference type="Pfam" id="PF00005">
    <property type="entry name" value="ABC_tran"/>
    <property type="match status" value="1"/>
</dbReference>
<dbReference type="SUPFAM" id="SSF52540">
    <property type="entry name" value="P-loop containing nucleoside triphosphate hydrolases"/>
    <property type="match status" value="1"/>
</dbReference>
<keyword evidence="2" id="KW-0813">Transport</keyword>
<feature type="non-terminal residue" evidence="5">
    <location>
        <position position="112"/>
    </location>
</feature>
<protein>
    <recommendedName>
        <fullName evidence="4">ABC transporter domain-containing protein</fullName>
    </recommendedName>
</protein>
<dbReference type="GO" id="GO:0015658">
    <property type="term" value="F:branched-chain amino acid transmembrane transporter activity"/>
    <property type="evidence" value="ECO:0007669"/>
    <property type="project" value="TreeGrafter"/>
</dbReference>
<comment type="caution">
    <text evidence="5">The sequence shown here is derived from an EMBL/GenBank/DDBJ whole genome shotgun (WGS) entry which is preliminary data.</text>
</comment>
<dbReference type="PANTHER" id="PTHR43820">
    <property type="entry name" value="HIGH-AFFINITY BRANCHED-CHAIN AMINO ACID TRANSPORT ATP-BINDING PROTEIN LIVF"/>
    <property type="match status" value="1"/>
</dbReference>
<feature type="non-terminal residue" evidence="5">
    <location>
        <position position="1"/>
    </location>
</feature>
<dbReference type="GO" id="GO:0016887">
    <property type="term" value="F:ATP hydrolysis activity"/>
    <property type="evidence" value="ECO:0007669"/>
    <property type="project" value="InterPro"/>
</dbReference>
<dbReference type="GO" id="GO:0005524">
    <property type="term" value="F:ATP binding"/>
    <property type="evidence" value="ECO:0007669"/>
    <property type="project" value="InterPro"/>
</dbReference>
<evidence type="ECO:0000259" key="4">
    <source>
        <dbReference type="Pfam" id="PF00005"/>
    </source>
</evidence>
<dbReference type="InterPro" id="IPR052156">
    <property type="entry name" value="BCAA_Transport_ATP-bd_LivF"/>
</dbReference>
<comment type="similarity">
    <text evidence="1">Belongs to the ABC transporter superfamily.</text>
</comment>
<evidence type="ECO:0000313" key="5">
    <source>
        <dbReference type="EMBL" id="GAJ21077.1"/>
    </source>
</evidence>
<sequence>LGSNGAGKSTLLNTLAGLLKATSGDIVWQGENIGHYAPCQRVEAGISLIPERRRLFPYLTVQENLELGAYAKKARPDTRKSLEWVYQLFPVLKQRAKQLAGTLSGGEQQMAA</sequence>
<name>X1VN08_9ZZZZ</name>
<evidence type="ECO:0000256" key="2">
    <source>
        <dbReference type="ARBA" id="ARBA00022448"/>
    </source>
</evidence>
<dbReference type="InterPro" id="IPR027417">
    <property type="entry name" value="P-loop_NTPase"/>
</dbReference>
<feature type="domain" description="ABC transporter" evidence="4">
    <location>
        <begin position="1"/>
        <end position="111"/>
    </location>
</feature>
<reference evidence="5" key="1">
    <citation type="journal article" date="2014" name="Front. Microbiol.">
        <title>High frequency of phylogenetically diverse reductive dehalogenase-homologous genes in deep subseafloor sedimentary metagenomes.</title>
        <authorList>
            <person name="Kawai M."/>
            <person name="Futagami T."/>
            <person name="Toyoda A."/>
            <person name="Takaki Y."/>
            <person name="Nishi S."/>
            <person name="Hori S."/>
            <person name="Arai W."/>
            <person name="Tsubouchi T."/>
            <person name="Morono Y."/>
            <person name="Uchiyama I."/>
            <person name="Ito T."/>
            <person name="Fujiyama A."/>
            <person name="Inagaki F."/>
            <person name="Takami H."/>
        </authorList>
    </citation>
    <scope>NUCLEOTIDE SEQUENCE</scope>
    <source>
        <strain evidence="5">Expedition CK06-06</strain>
    </source>
</reference>
<dbReference type="Gene3D" id="3.40.50.300">
    <property type="entry name" value="P-loop containing nucleotide triphosphate hydrolases"/>
    <property type="match status" value="1"/>
</dbReference>
<dbReference type="PANTHER" id="PTHR43820:SF4">
    <property type="entry name" value="HIGH-AFFINITY BRANCHED-CHAIN AMINO ACID TRANSPORT ATP-BINDING PROTEIN LIVF"/>
    <property type="match status" value="1"/>
</dbReference>
<keyword evidence="3" id="KW-0029">Amino-acid transport</keyword>
<evidence type="ECO:0000256" key="1">
    <source>
        <dbReference type="ARBA" id="ARBA00005417"/>
    </source>
</evidence>
<accession>X1VN08</accession>
<proteinExistence type="inferred from homology"/>
<gene>
    <name evidence="5" type="ORF">S12H4_61529</name>
</gene>
<dbReference type="EMBL" id="BARW01040877">
    <property type="protein sequence ID" value="GAJ21077.1"/>
    <property type="molecule type" value="Genomic_DNA"/>
</dbReference>
<dbReference type="AlphaFoldDB" id="X1VN08"/>
<dbReference type="InterPro" id="IPR003439">
    <property type="entry name" value="ABC_transporter-like_ATP-bd"/>
</dbReference>